<feature type="coiled-coil region" evidence="1">
    <location>
        <begin position="137"/>
        <end position="164"/>
    </location>
</feature>
<dbReference type="InterPro" id="IPR003743">
    <property type="entry name" value="Zf-RING_7"/>
</dbReference>
<dbReference type="RefSeq" id="WP_020886147.1">
    <property type="nucleotide sequence ID" value="NZ_ATHI01000005.1"/>
</dbReference>
<evidence type="ECO:0000313" key="5">
    <source>
        <dbReference type="Proteomes" id="UP000014975"/>
    </source>
</evidence>
<evidence type="ECO:0000259" key="3">
    <source>
        <dbReference type="Pfam" id="PF02591"/>
    </source>
</evidence>
<dbReference type="Gene3D" id="1.10.287.1490">
    <property type="match status" value="1"/>
</dbReference>
<evidence type="ECO:0000256" key="1">
    <source>
        <dbReference type="SAM" id="Coils"/>
    </source>
</evidence>
<dbReference type="AlphaFoldDB" id="S7URG3"/>
<comment type="caution">
    <text evidence="4">The sequence shown here is derived from an EMBL/GenBank/DDBJ whole genome shotgun (WGS) entry which is preliminary data.</text>
</comment>
<feature type="region of interest" description="Disordered" evidence="2">
    <location>
        <begin position="242"/>
        <end position="272"/>
    </location>
</feature>
<dbReference type="eggNOG" id="COG1579">
    <property type="taxonomic scope" value="Bacteria"/>
</dbReference>
<accession>S7URG3</accession>
<evidence type="ECO:0000313" key="4">
    <source>
        <dbReference type="EMBL" id="EPR34898.1"/>
    </source>
</evidence>
<evidence type="ECO:0000256" key="2">
    <source>
        <dbReference type="SAM" id="MobiDB-lite"/>
    </source>
</evidence>
<dbReference type="OrthoDB" id="9795058at2"/>
<dbReference type="Pfam" id="PF02591">
    <property type="entry name" value="Zn_ribbon_9"/>
    <property type="match status" value="1"/>
</dbReference>
<protein>
    <recommendedName>
        <fullName evidence="3">C4-type zinc ribbon domain-containing protein</fullName>
    </recommendedName>
</protein>
<feature type="compositionally biased region" description="Basic and acidic residues" evidence="2">
    <location>
        <begin position="244"/>
        <end position="262"/>
    </location>
</feature>
<dbReference type="PANTHER" id="PTHR39082">
    <property type="entry name" value="PHOSPHOLIPASE C-BETA-2-RELATED"/>
    <property type="match status" value="1"/>
</dbReference>
<proteinExistence type="predicted"/>
<sequence>MYQKQIEQLVILQHLDQEILVLEKELEQAPKELAELEGRHQEGLDQQNQVIEKIDFLNAQKKRLAAEIEEDGLKIKKSKNKLMMASNTREYHAMMREMDNMEKLNRLREEEHTTLTEELSRQEEILVELKAGGADLAAELEAKRESLDKRLEKARQTLAELNKNRLAAGKIIPPPIQARYEFIRSRLRTPVIVAVTGGICTGCNISIPPQTYNELQRGKQIHSCPNCQRIIYWEQHLPEAAAEQAERAKKPESKAAKTKEEAAEAVTEGAEA</sequence>
<gene>
    <name evidence="4" type="ORF">dsat_2261</name>
</gene>
<dbReference type="Proteomes" id="UP000014975">
    <property type="component" value="Unassembled WGS sequence"/>
</dbReference>
<dbReference type="STRING" id="1121439.dsat_2261"/>
<dbReference type="EMBL" id="ATHI01000005">
    <property type="protein sequence ID" value="EPR34898.1"/>
    <property type="molecule type" value="Genomic_DNA"/>
</dbReference>
<reference evidence="4 5" key="1">
    <citation type="journal article" date="2013" name="Genome Announc.">
        <title>Draft genome sequences for three mercury-methylating, sulfate-reducing bacteria.</title>
        <authorList>
            <person name="Brown S.D."/>
            <person name="Hurt R.A.Jr."/>
            <person name="Gilmour C.C."/>
            <person name="Elias D.A."/>
        </authorList>
    </citation>
    <scope>NUCLEOTIDE SEQUENCE [LARGE SCALE GENOMIC DNA]</scope>
    <source>
        <strain evidence="4 5">DSM 16529</strain>
    </source>
</reference>
<dbReference type="PANTHER" id="PTHR39082:SF1">
    <property type="entry name" value="SCAVENGER RECEPTOR CLASS A MEMBER 3"/>
    <property type="match status" value="1"/>
</dbReference>
<organism evidence="4 5">
    <name type="scientific">Alkalidesulfovibrio alkalitolerans DSM 16529</name>
    <dbReference type="NCBI Taxonomy" id="1121439"/>
    <lineage>
        <taxon>Bacteria</taxon>
        <taxon>Pseudomonadati</taxon>
        <taxon>Thermodesulfobacteriota</taxon>
        <taxon>Desulfovibrionia</taxon>
        <taxon>Desulfovibrionales</taxon>
        <taxon>Desulfovibrionaceae</taxon>
        <taxon>Alkalidesulfovibrio</taxon>
    </lineage>
</organism>
<dbReference type="InterPro" id="IPR052376">
    <property type="entry name" value="Oxidative_Scav/Glycosyltrans"/>
</dbReference>
<keyword evidence="1" id="KW-0175">Coiled coil</keyword>
<name>S7URG3_9BACT</name>
<dbReference type="PATRIC" id="fig|1121439.3.peg.649"/>
<keyword evidence="5" id="KW-1185">Reference proteome</keyword>
<feature type="domain" description="C4-type zinc ribbon" evidence="3">
    <location>
        <begin position="200"/>
        <end position="231"/>
    </location>
</feature>
<feature type="coiled-coil region" evidence="1">
    <location>
        <begin position="12"/>
        <end position="67"/>
    </location>
</feature>